<dbReference type="InterPro" id="IPR015424">
    <property type="entry name" value="PyrdxlP-dep_Trfase"/>
</dbReference>
<dbReference type="SUPFAM" id="SSF53383">
    <property type="entry name" value="PLP-dependent transferases"/>
    <property type="match status" value="1"/>
</dbReference>
<gene>
    <name evidence="5" type="ORF">BSQ33_10445</name>
</gene>
<dbReference type="EMBL" id="CP018835">
    <property type="protein sequence ID" value="ASA56074.1"/>
    <property type="molecule type" value="Genomic_DNA"/>
</dbReference>
<dbReference type="InterPro" id="IPR005814">
    <property type="entry name" value="Aminotrans_3"/>
</dbReference>
<keyword evidence="4" id="KW-0663">Pyridoxal phosphate</keyword>
<sequence>MNRYQKYCKPQLAEALHALGLDKVFHRAQGANLYYRNEQDQEQEVLDLLGGYGATLLGHNHPDLIEVAKHSYDRLLPFNNQFSLRQGAALLAEKLNRLLKEETGWAEDFLFSFTSTGAESVEIALTHAERKRSEHVDLVAEEADFSLSSLAKDDAFTFELTDEQCQLLGVEGHEDSEKLMTLIRHFNAEQVARQPHFVALKNAFHGKLASSIQLTHGSMYREHYHHLGLKVHFMPIAEIEQRMEPLQKETAAFVFSVKKRGNTVSLIQKDIPMICAILAEPVQGEGGIHCLTEDDAHRLHQARTFWQCPLIADEVQSGSGRCGSLLAGRDIGLRPDYVVLSKALGGGIAKIGFVAIRASMYCHKFDLVQSSTFGEDEHSAAIASAYLDLLYADNKQRLQQVHELGETIQSRLTRLKEAYPDVIADVRGRGLLIGIEFNSQADAPSIMFRGMDYQESLGYVVTGFLLNQHHIRVAPSSSAPNVVRLEPNLCLTAHDIERLIAAFDDVCRVIQYQDAYYFLKHLSQPVATRNVRQSLKDFRSHFPELPPQPEAEADVKVAFVNHLISSDWMWQVDPSMEGVPPEESDYLLKRLGFDWRAAPFPPMRVTSATGVTGDFILYPLAVTSAEIEQMMQNNELEKIREAIRERVEAARDDGCKVAGLGMFTSVATNNCKSVKVPGIGLTTGNSLTVGMAIEMVLQTVEEKQLAIHKTAVIGAAGNIGTVYAAIAADFSEQLILIGSGRHGSQKRLLKAAYSIYETIWSEVLAGKRDSRLGMRMSEHPQLQAWLNQPELIPDEAIGQQIFELMQDQSIPAPIVLSDDIELIHQCDLVVCATNASSSFLDVELIRSNAIVCDVSVPHNISQEALDTRPDIVCIRGGVVSTPGGASLDARARAYLNAGEVYACMAESLTLGLEGEYGHYSYGDLSKSQVTRILDMAKKHGFGLAGIKSLESM</sequence>
<dbReference type="RefSeq" id="WP_021019618.1">
    <property type="nucleotide sequence ID" value="NZ_CP018835.1"/>
</dbReference>
<dbReference type="AlphaFoldDB" id="A0A1Z2SFX0"/>
<dbReference type="OrthoDB" id="9801052at2"/>
<evidence type="ECO:0000256" key="3">
    <source>
        <dbReference type="ARBA" id="ARBA00022679"/>
    </source>
</evidence>
<protein>
    <recommendedName>
        <fullName evidence="7">Pyridoxalphosphate dependent aminotransferase</fullName>
    </recommendedName>
</protein>
<dbReference type="Pfam" id="PF00202">
    <property type="entry name" value="Aminotran_3"/>
    <property type="match status" value="1"/>
</dbReference>
<evidence type="ECO:0000313" key="5">
    <source>
        <dbReference type="EMBL" id="ASA56074.1"/>
    </source>
</evidence>
<proteinExistence type="predicted"/>
<evidence type="ECO:0000256" key="2">
    <source>
        <dbReference type="ARBA" id="ARBA00022576"/>
    </source>
</evidence>
<evidence type="ECO:0000313" key="6">
    <source>
        <dbReference type="Proteomes" id="UP000196708"/>
    </source>
</evidence>
<dbReference type="Gene3D" id="3.40.640.10">
    <property type="entry name" value="Type I PLP-dependent aspartate aminotransferase-like (Major domain)"/>
    <property type="match status" value="2"/>
</dbReference>
<dbReference type="KEGG" id="vga:BSQ33_10445"/>
<dbReference type="InterPro" id="IPR050103">
    <property type="entry name" value="Class-III_PLP-dep_AT"/>
</dbReference>
<name>A0A1Z2SFX0_VIBGA</name>
<dbReference type="Gene3D" id="3.90.1150.10">
    <property type="entry name" value="Aspartate Aminotransferase, domain 1"/>
    <property type="match status" value="2"/>
</dbReference>
<organism evidence="5 6">
    <name type="scientific">Vibrio gazogenes</name>
    <dbReference type="NCBI Taxonomy" id="687"/>
    <lineage>
        <taxon>Bacteria</taxon>
        <taxon>Pseudomonadati</taxon>
        <taxon>Pseudomonadota</taxon>
        <taxon>Gammaproteobacteria</taxon>
        <taxon>Vibrionales</taxon>
        <taxon>Vibrionaceae</taxon>
        <taxon>Vibrio</taxon>
    </lineage>
</organism>
<reference evidence="5 6" key="1">
    <citation type="submission" date="2016-12" db="EMBL/GenBank/DDBJ databases">
        <authorList>
            <person name="Song W.-J."/>
            <person name="Kurnit D.M."/>
        </authorList>
    </citation>
    <scope>NUCLEOTIDE SEQUENCE [LARGE SCALE GENOMIC DNA]</scope>
    <source>
        <strain evidence="5 6">ATCC 43942</strain>
    </source>
</reference>
<dbReference type="Proteomes" id="UP000196708">
    <property type="component" value="Chromosome 1"/>
</dbReference>
<evidence type="ECO:0000256" key="1">
    <source>
        <dbReference type="ARBA" id="ARBA00001933"/>
    </source>
</evidence>
<comment type="cofactor">
    <cofactor evidence="1">
        <name>pyridoxal 5'-phosphate</name>
        <dbReference type="ChEBI" id="CHEBI:597326"/>
    </cofactor>
</comment>
<evidence type="ECO:0008006" key="7">
    <source>
        <dbReference type="Google" id="ProtNLM"/>
    </source>
</evidence>
<accession>A0A1Z2SFX0</accession>
<dbReference type="PANTHER" id="PTHR11986:SF79">
    <property type="entry name" value="ACETYLORNITHINE AMINOTRANSFERASE, MITOCHONDRIAL"/>
    <property type="match status" value="1"/>
</dbReference>
<dbReference type="GO" id="GO:0008483">
    <property type="term" value="F:transaminase activity"/>
    <property type="evidence" value="ECO:0007669"/>
    <property type="project" value="UniProtKB-KW"/>
</dbReference>
<keyword evidence="3" id="KW-0808">Transferase</keyword>
<dbReference type="GO" id="GO:0030170">
    <property type="term" value="F:pyridoxal phosphate binding"/>
    <property type="evidence" value="ECO:0007669"/>
    <property type="project" value="InterPro"/>
</dbReference>
<dbReference type="InterPro" id="IPR015422">
    <property type="entry name" value="PyrdxlP-dep_Trfase_small"/>
</dbReference>
<evidence type="ECO:0000256" key="4">
    <source>
        <dbReference type="ARBA" id="ARBA00022898"/>
    </source>
</evidence>
<dbReference type="PANTHER" id="PTHR11986">
    <property type="entry name" value="AMINOTRANSFERASE CLASS III"/>
    <property type="match status" value="1"/>
</dbReference>
<dbReference type="GO" id="GO:0042802">
    <property type="term" value="F:identical protein binding"/>
    <property type="evidence" value="ECO:0007669"/>
    <property type="project" value="TreeGrafter"/>
</dbReference>
<dbReference type="Gene3D" id="3.40.50.720">
    <property type="entry name" value="NAD(P)-binding Rossmann-like Domain"/>
    <property type="match status" value="1"/>
</dbReference>
<keyword evidence="2" id="KW-0032">Aminotransferase</keyword>
<dbReference type="InterPro" id="IPR015421">
    <property type="entry name" value="PyrdxlP-dep_Trfase_major"/>
</dbReference>